<comment type="caution">
    <text evidence="2">The sequence shown here is derived from an EMBL/GenBank/DDBJ whole genome shotgun (WGS) entry which is preliminary data.</text>
</comment>
<dbReference type="PANTHER" id="PTHR33266:SF1">
    <property type="entry name" value="F-BOX DOMAIN-CONTAINING PROTEIN"/>
    <property type="match status" value="1"/>
</dbReference>
<proteinExistence type="predicted"/>
<reference evidence="2 3" key="1">
    <citation type="submission" date="2016-03" db="EMBL/GenBank/DDBJ databases">
        <title>Whole genome sequencing of Grifola frondosa 9006-11.</title>
        <authorList>
            <person name="Min B."/>
            <person name="Park H."/>
            <person name="Kim J.-G."/>
            <person name="Cho H."/>
            <person name="Oh Y.-L."/>
            <person name="Kong W.-S."/>
            <person name="Choi I.-G."/>
        </authorList>
    </citation>
    <scope>NUCLEOTIDE SEQUENCE [LARGE SCALE GENOMIC DNA]</scope>
    <source>
        <strain evidence="2 3">9006-11</strain>
    </source>
</reference>
<dbReference type="EMBL" id="LUGG01000005">
    <property type="protein sequence ID" value="OBZ74769.1"/>
    <property type="molecule type" value="Genomic_DNA"/>
</dbReference>
<dbReference type="OrthoDB" id="107110at2759"/>
<dbReference type="PANTHER" id="PTHR33266">
    <property type="entry name" value="CHROMOSOME 15, WHOLE GENOME SHOTGUN SEQUENCE"/>
    <property type="match status" value="1"/>
</dbReference>
<feature type="region of interest" description="Disordered" evidence="1">
    <location>
        <begin position="744"/>
        <end position="768"/>
    </location>
</feature>
<dbReference type="AlphaFoldDB" id="A0A1C7MEE4"/>
<evidence type="ECO:0000313" key="3">
    <source>
        <dbReference type="Proteomes" id="UP000092993"/>
    </source>
</evidence>
<keyword evidence="3" id="KW-1185">Reference proteome</keyword>
<sequence length="853" mass="97283">MSAVRADFDDSVKAKLAQCFGASDAVSTLAEICPELILVYMLDVDPSLGLEYRNVFDGGLLFKQHPVLHTAMKEACGSDRFGDFRKGKSLESHYYSPSIRDAFSQKYYGRAVDALYEYLEHNNRGFRSSHRHYYARFCSIVQSSGTGKTRTMIELGNKGVIVLYMNLRAKQDSWPLRDELPARILSEDLESLTAEKYSERCCAFFTAIFRQLKIWLSAYVKLHENNYRAAVKDWQRAMDGSGIPDDVRRARGKFFKDVYDEHTKILDKRADREHWYSGYFEDALRESYRSLLDGLPQLFDKYSDDPTLVIAIDEAQCLSHVVNNTWRPSDIVCQTINTYSCVRTRTESVWVTFISSSSRIADYSAPSIIPNNLRIPVGGTMLFTPYTLLGWDQGAPPFSDDPLTDTSNSTFERLVGFGRPLWHSHLNIGYEGLLELGKEKLLNAVSFKTNDVHHVLAVIGQRFGLRLRFGHRDSAAYLEAGVSNHLLVCHSITEDRKWKYTSYPSEPFLSHVSGFLLHEQERNVVDALTCIKKKVDNGMIEIDEKGHFVSRIIWLLCKDLLLRRMHEPNSTEALYCQEVPIPQFLEMCFGESVWPEDERQKEAAKEAFKDAYVNFSHWVSMEAQICEKDRKRWCPKTWLLRHWLRTVAVQCCDDQPLIDKVIPICFKAFGGKAFDNARDQMSLIAASDKAEEPADPCSVSSITRNHHSIRCVTDLPWIAVTFDMGAKESVVRSTFSTTRLDNVNANAAENTSDEAKTSYEEETSEDETLEDDVEEDVLDEALCLRIYASGMSAQTFPFLAELPGLEHILNDIVRRAMGPPYPLPIQQHLSNVMEFGETSEEDHMAWEYGKQAL</sequence>
<evidence type="ECO:0000256" key="1">
    <source>
        <dbReference type="SAM" id="MobiDB-lite"/>
    </source>
</evidence>
<name>A0A1C7MEE4_GRIFR</name>
<organism evidence="2 3">
    <name type="scientific">Grifola frondosa</name>
    <name type="common">Maitake</name>
    <name type="synonym">Polyporus frondosus</name>
    <dbReference type="NCBI Taxonomy" id="5627"/>
    <lineage>
        <taxon>Eukaryota</taxon>
        <taxon>Fungi</taxon>
        <taxon>Dikarya</taxon>
        <taxon>Basidiomycota</taxon>
        <taxon>Agaricomycotina</taxon>
        <taxon>Agaricomycetes</taxon>
        <taxon>Polyporales</taxon>
        <taxon>Grifolaceae</taxon>
        <taxon>Grifola</taxon>
    </lineage>
</organism>
<dbReference type="OMA" id="HENNYRA"/>
<accession>A0A1C7MEE4</accession>
<dbReference type="Proteomes" id="UP000092993">
    <property type="component" value="Unassembled WGS sequence"/>
</dbReference>
<evidence type="ECO:0000313" key="2">
    <source>
        <dbReference type="EMBL" id="OBZ74769.1"/>
    </source>
</evidence>
<protein>
    <submittedName>
        <fullName evidence="2">Uncharacterized protein</fullName>
    </submittedName>
</protein>
<gene>
    <name evidence="2" type="ORF">A0H81_05692</name>
</gene>